<dbReference type="InParanoid" id="A0A2K1QXN4"/>
<evidence type="ECO:0000259" key="2">
    <source>
        <dbReference type="PROSITE" id="PS50090"/>
    </source>
</evidence>
<evidence type="ECO:0000313" key="3">
    <source>
        <dbReference type="EMBL" id="PNS19797.1"/>
    </source>
</evidence>
<comment type="caution">
    <text evidence="3">The sequence shown here is derived from an EMBL/GenBank/DDBJ whole genome shotgun (WGS) entry which is preliminary data.</text>
</comment>
<dbReference type="AlphaFoldDB" id="A0A2K1QXN4"/>
<feature type="compositionally biased region" description="Basic and acidic residues" evidence="1">
    <location>
        <begin position="134"/>
        <end position="151"/>
    </location>
</feature>
<dbReference type="CDD" id="cd00167">
    <property type="entry name" value="SANT"/>
    <property type="match status" value="1"/>
</dbReference>
<dbReference type="Proteomes" id="UP000243797">
    <property type="component" value="Unassembled WGS sequence"/>
</dbReference>
<dbReference type="Gene3D" id="1.10.10.60">
    <property type="entry name" value="Homeodomain-like"/>
    <property type="match status" value="1"/>
</dbReference>
<dbReference type="EMBL" id="NKHZ01000029">
    <property type="protein sequence ID" value="PNS19797.1"/>
    <property type="molecule type" value="Genomic_DNA"/>
</dbReference>
<reference evidence="3 4" key="1">
    <citation type="submission" date="2017-06" db="EMBL/GenBank/DDBJ databases">
        <title>Draft genome sequence of a variant of Elsinoe murrayae.</title>
        <authorList>
            <person name="Cheng Q."/>
        </authorList>
    </citation>
    <scope>NUCLEOTIDE SEQUENCE [LARGE SCALE GENOMIC DNA]</scope>
    <source>
        <strain evidence="3 4">CQ-2017a</strain>
    </source>
</reference>
<dbReference type="InterPro" id="IPR001005">
    <property type="entry name" value="SANT/Myb"/>
</dbReference>
<feature type="compositionally biased region" description="Basic and acidic residues" evidence="1">
    <location>
        <begin position="184"/>
        <end position="200"/>
    </location>
</feature>
<proteinExistence type="predicted"/>
<feature type="region of interest" description="Disordered" evidence="1">
    <location>
        <begin position="46"/>
        <end position="322"/>
    </location>
</feature>
<feature type="compositionally biased region" description="Basic and acidic residues" evidence="1">
    <location>
        <begin position="225"/>
        <end position="236"/>
    </location>
</feature>
<feature type="compositionally biased region" description="Basic and acidic residues" evidence="1">
    <location>
        <begin position="101"/>
        <end position="126"/>
    </location>
</feature>
<feature type="compositionally biased region" description="Basic and acidic residues" evidence="1">
    <location>
        <begin position="62"/>
        <end position="80"/>
    </location>
</feature>
<dbReference type="Pfam" id="PF13921">
    <property type="entry name" value="Myb_DNA-bind_6"/>
    <property type="match status" value="1"/>
</dbReference>
<accession>A0A2K1QXN4</accession>
<protein>
    <submittedName>
        <fullName evidence="3">Transcription factor RAX1</fullName>
    </submittedName>
</protein>
<feature type="compositionally biased region" description="Basic and acidic residues" evidence="1">
    <location>
        <begin position="248"/>
        <end position="273"/>
    </location>
</feature>
<name>A0A2K1QXN4_9PEZI</name>
<sequence length="392" mass="43351">MASYLVAKRMAESHDKRKASSWSLADLVIGPQFYGRPPSKYYLVRSRDGGPLNINALSAKAAHVEANTKAEESRKSDSEHKRRKHKHSHRHKEISTSKSPSPDKKDSEDGDNKDGVAAEPVKKEDAEPPAPTVEQKEAEPAAPTVEKKDAEPAAPTVEKSDAEPAVPTAKEGDAKPAAPDDDADKNADKWTPEQDAKLIEMKQASKTWKEISEELGKHTGALRTRWKEINPDKKGETPAPAPAPAATGEKEANDKKDKKPVEDKKDGNNDNDTKQQNQGKKGKKIKHQKQDNTETHFAAFQNGIPTPPASVKSKGSHGQKDEPKLSLDALAALLDEDANYFSTSELRDLYGLLRDDEEEKWLRIASEFYDLTGRRIHEDDIKAKVQRLLAKC</sequence>
<evidence type="ECO:0000313" key="4">
    <source>
        <dbReference type="Proteomes" id="UP000243797"/>
    </source>
</evidence>
<dbReference type="PROSITE" id="PS50090">
    <property type="entry name" value="MYB_LIKE"/>
    <property type="match status" value="1"/>
</dbReference>
<feature type="compositionally biased region" description="Basic and acidic residues" evidence="1">
    <location>
        <begin position="207"/>
        <end position="217"/>
    </location>
</feature>
<evidence type="ECO:0000256" key="1">
    <source>
        <dbReference type="SAM" id="MobiDB-lite"/>
    </source>
</evidence>
<feature type="domain" description="Myb-like" evidence="2">
    <location>
        <begin position="182"/>
        <end position="230"/>
    </location>
</feature>
<dbReference type="OrthoDB" id="5427780at2759"/>
<organism evidence="3 4">
    <name type="scientific">Sphaceloma murrayae</name>
    <dbReference type="NCBI Taxonomy" id="2082308"/>
    <lineage>
        <taxon>Eukaryota</taxon>
        <taxon>Fungi</taxon>
        <taxon>Dikarya</taxon>
        <taxon>Ascomycota</taxon>
        <taxon>Pezizomycotina</taxon>
        <taxon>Dothideomycetes</taxon>
        <taxon>Dothideomycetidae</taxon>
        <taxon>Myriangiales</taxon>
        <taxon>Elsinoaceae</taxon>
        <taxon>Sphaceloma</taxon>
    </lineage>
</organism>
<gene>
    <name evidence="3" type="ORF">CAC42_7764</name>
</gene>
<keyword evidence="4" id="KW-1185">Reference proteome</keyword>
<feature type="compositionally biased region" description="Basic residues" evidence="1">
    <location>
        <begin position="81"/>
        <end position="92"/>
    </location>
</feature>
<dbReference type="STRING" id="2082308.A0A2K1QXN4"/>